<dbReference type="InterPro" id="IPR007527">
    <property type="entry name" value="Znf_SWIM"/>
</dbReference>
<protein>
    <recommendedName>
        <fullName evidence="6">SWIM-type domain-containing protein</fullName>
    </recommendedName>
</protein>
<dbReference type="InterPro" id="IPR018289">
    <property type="entry name" value="MULE_transposase_dom"/>
</dbReference>
<reference evidence="7 8" key="1">
    <citation type="journal article" date="2014" name="Genome Biol.">
        <title>Transcriptome and methylome profiling reveals relics of genome dominance in the mesopolyploid Brassica oleracea.</title>
        <authorList>
            <person name="Parkin I.A."/>
            <person name="Koh C."/>
            <person name="Tang H."/>
            <person name="Robinson S.J."/>
            <person name="Kagale S."/>
            <person name="Clarke W.E."/>
            <person name="Town C.D."/>
            <person name="Nixon J."/>
            <person name="Krishnakumar V."/>
            <person name="Bidwell S.L."/>
            <person name="Denoeud F."/>
            <person name="Belcram H."/>
            <person name="Links M.G."/>
            <person name="Just J."/>
            <person name="Clarke C."/>
            <person name="Bender T."/>
            <person name="Huebert T."/>
            <person name="Mason A.S."/>
            <person name="Pires J.C."/>
            <person name="Barker G."/>
            <person name="Moore J."/>
            <person name="Walley P.G."/>
            <person name="Manoli S."/>
            <person name="Batley J."/>
            <person name="Edwards D."/>
            <person name="Nelson M.N."/>
            <person name="Wang X."/>
            <person name="Paterson A.H."/>
            <person name="King G."/>
            <person name="Bancroft I."/>
            <person name="Chalhoub B."/>
            <person name="Sharpe A.G."/>
        </authorList>
    </citation>
    <scope>NUCLEOTIDE SEQUENCE</scope>
    <source>
        <strain evidence="7 8">cv. TO1000</strain>
    </source>
</reference>
<evidence type="ECO:0000256" key="5">
    <source>
        <dbReference type="SAM" id="MobiDB-lite"/>
    </source>
</evidence>
<feature type="domain" description="SWIM-type" evidence="6">
    <location>
        <begin position="559"/>
        <end position="591"/>
    </location>
</feature>
<dbReference type="Pfam" id="PF03108">
    <property type="entry name" value="DBD_Tnp_Mut"/>
    <property type="match status" value="1"/>
</dbReference>
<dbReference type="PANTHER" id="PTHR31973">
    <property type="entry name" value="POLYPROTEIN, PUTATIVE-RELATED"/>
    <property type="match status" value="1"/>
</dbReference>
<feature type="region of interest" description="Disordered" evidence="5">
    <location>
        <begin position="110"/>
        <end position="146"/>
    </location>
</feature>
<dbReference type="HOGENOM" id="CLU_006767_4_0_1"/>
<keyword evidence="3" id="KW-0862">Zinc</keyword>
<organism evidence="7 8">
    <name type="scientific">Brassica oleracea var. oleracea</name>
    <dbReference type="NCBI Taxonomy" id="109376"/>
    <lineage>
        <taxon>Eukaryota</taxon>
        <taxon>Viridiplantae</taxon>
        <taxon>Streptophyta</taxon>
        <taxon>Embryophyta</taxon>
        <taxon>Tracheophyta</taxon>
        <taxon>Spermatophyta</taxon>
        <taxon>Magnoliopsida</taxon>
        <taxon>eudicotyledons</taxon>
        <taxon>Gunneridae</taxon>
        <taxon>Pentapetalae</taxon>
        <taxon>rosids</taxon>
        <taxon>malvids</taxon>
        <taxon>Brassicales</taxon>
        <taxon>Brassicaceae</taxon>
        <taxon>Brassiceae</taxon>
        <taxon>Brassica</taxon>
    </lineage>
</organism>
<evidence type="ECO:0000256" key="2">
    <source>
        <dbReference type="ARBA" id="ARBA00022771"/>
    </source>
</evidence>
<dbReference type="eggNOG" id="ENOG502RJNC">
    <property type="taxonomic scope" value="Eukaryota"/>
</dbReference>
<dbReference type="InterPro" id="IPR018290">
    <property type="entry name" value="MULE_transposase_N"/>
</dbReference>
<proteinExistence type="predicted"/>
<feature type="compositionally biased region" description="Basic and acidic residues" evidence="5">
    <location>
        <begin position="112"/>
        <end position="129"/>
    </location>
</feature>
<sequence>MENPHCTIFCFDYGGYYMKDEAEIKWISGDGEGEDEIHTIVLKKSVEENSNKPSYIWNDEDVFGYLLQVNHEQCRSVLHVEFSNDIYKTNEEVQLSEDNDETDVYVGLSYREATDRDATDREATDREAPDTEGGGEYGTDEYGTEKDVRPSVEVTPVYQTRDDGMELVIGQEFRTKEEAQVHIQTASHQKCFEYEIIKLDRVRYVIKCRGAKDGCKWFVRGAKLVDSGHWTVRSYIKQHTCSVVTTRTLPNRRRGTPQIVAAMLAEDYPSSFDTPVPNTLINLVHCRVCLHVSYPTAWRGRRQAANEVRGSPEESFSLLHSYMYMLEKKNPDTVTRVVVDEANKFKYAFFALGASIEGFSVMRKVLIVDATHLKNVYGGVLLVATAQDPDHHHYPIAFGVADGENNDSWMWFMEQLKSVISDVLGLVFLSDRNKSLMKAVGLVFHAFKFMECAHAYTEAEFLNLYHAFRRKYPTAATYLDKNVEETKWARCYFEGDMYNVDTINSVESFNAEIPPTLKLVPIVEMEMFKRCVDAWFLQVDELNNFHLEYSVKGSDGKVYTVDMAMLTCSCEQFDKNKYPCVHVVAAATFMTDKAGRKLHLSEYCSKYYWVEQWALAYHRTIYHVPHMSDWVIPEEVRALKVLPPDYDVKKRRPQQTRFPSAGESRGRGRRCKGSARGTVRARGGGMSVYFECGSGSGSSV</sequence>
<evidence type="ECO:0000256" key="4">
    <source>
        <dbReference type="PROSITE-ProRule" id="PRU00325"/>
    </source>
</evidence>
<dbReference type="AlphaFoldDB" id="A0A0D3BXX6"/>
<dbReference type="InterPro" id="IPR004332">
    <property type="entry name" value="Transposase_MuDR"/>
</dbReference>
<evidence type="ECO:0000256" key="1">
    <source>
        <dbReference type="ARBA" id="ARBA00022723"/>
    </source>
</evidence>
<dbReference type="Pfam" id="PF10551">
    <property type="entry name" value="MULE"/>
    <property type="match status" value="1"/>
</dbReference>
<name>A0A0D3BXX6_BRAOL</name>
<dbReference type="Pfam" id="PF04434">
    <property type="entry name" value="SWIM"/>
    <property type="match status" value="1"/>
</dbReference>
<dbReference type="STRING" id="109376.A0A0D3BXX6"/>
<feature type="region of interest" description="Disordered" evidence="5">
    <location>
        <begin position="651"/>
        <end position="679"/>
    </location>
</feature>
<accession>A0A0D3BXX6</accession>
<evidence type="ECO:0000313" key="7">
    <source>
        <dbReference type="EnsemblPlants" id="Bo4g118370.1"/>
    </source>
</evidence>
<dbReference type="Gramene" id="Bo4g118370.1">
    <property type="protein sequence ID" value="Bo4g118370.1"/>
    <property type="gene ID" value="Bo4g118370"/>
</dbReference>
<keyword evidence="8" id="KW-1185">Reference proteome</keyword>
<dbReference type="EnsemblPlants" id="Bo4g118370.1">
    <property type="protein sequence ID" value="Bo4g118370.1"/>
    <property type="gene ID" value="Bo4g118370"/>
</dbReference>
<dbReference type="GO" id="GO:0008270">
    <property type="term" value="F:zinc ion binding"/>
    <property type="evidence" value="ECO:0007669"/>
    <property type="project" value="UniProtKB-KW"/>
</dbReference>
<dbReference type="PROSITE" id="PS50966">
    <property type="entry name" value="ZF_SWIM"/>
    <property type="match status" value="1"/>
</dbReference>
<evidence type="ECO:0000256" key="3">
    <source>
        <dbReference type="ARBA" id="ARBA00022833"/>
    </source>
</evidence>
<dbReference type="Pfam" id="PF10532">
    <property type="entry name" value="Plant_all_beta"/>
    <property type="match status" value="1"/>
</dbReference>
<dbReference type="PANTHER" id="PTHR31973:SF187">
    <property type="entry name" value="MUTATOR TRANSPOSASE MUDRA PROTEIN"/>
    <property type="match status" value="1"/>
</dbReference>
<dbReference type="Proteomes" id="UP000032141">
    <property type="component" value="Chromosome C4"/>
</dbReference>
<reference evidence="7" key="2">
    <citation type="submission" date="2015-03" db="UniProtKB">
        <authorList>
            <consortium name="EnsemblPlants"/>
        </authorList>
    </citation>
    <scope>IDENTIFICATION</scope>
</reference>
<evidence type="ECO:0000313" key="8">
    <source>
        <dbReference type="Proteomes" id="UP000032141"/>
    </source>
</evidence>
<dbReference type="SMART" id="SM00575">
    <property type="entry name" value="ZnF_PMZ"/>
    <property type="match status" value="1"/>
</dbReference>
<keyword evidence="2 4" id="KW-0863">Zinc-finger</keyword>
<evidence type="ECO:0000259" key="6">
    <source>
        <dbReference type="PROSITE" id="PS50966"/>
    </source>
</evidence>
<keyword evidence="1" id="KW-0479">Metal-binding</keyword>
<dbReference type="InterPro" id="IPR006564">
    <property type="entry name" value="Znf_PMZ"/>
</dbReference>